<keyword evidence="9" id="KW-1185">Reference proteome</keyword>
<dbReference type="PROSITE" id="PS00122">
    <property type="entry name" value="CARBOXYLESTERASE_B_1"/>
    <property type="match status" value="2"/>
</dbReference>
<keyword evidence="6" id="KW-0732">Signal</keyword>
<dbReference type="Pfam" id="PF00135">
    <property type="entry name" value="COesterase"/>
    <property type="match status" value="2"/>
</dbReference>
<evidence type="ECO:0000313" key="8">
    <source>
        <dbReference type="EMBL" id="GBP31682.1"/>
    </source>
</evidence>
<dbReference type="PANTHER" id="PTHR43142:SF1">
    <property type="entry name" value="CARBOXYLIC ESTER HYDROLASE"/>
    <property type="match status" value="1"/>
</dbReference>
<feature type="chain" id="PRO_5020024723" evidence="6">
    <location>
        <begin position="21"/>
        <end position="1147"/>
    </location>
</feature>
<dbReference type="Gene3D" id="3.40.50.1820">
    <property type="entry name" value="alpha/beta hydrolase"/>
    <property type="match status" value="2"/>
</dbReference>
<evidence type="ECO:0000256" key="4">
    <source>
        <dbReference type="ARBA" id="ARBA00023157"/>
    </source>
</evidence>
<keyword evidence="3" id="KW-0378">Hydrolase</keyword>
<comment type="similarity">
    <text evidence="1">Belongs to the type-B carboxylesterase/lipase family.</text>
</comment>
<evidence type="ECO:0000313" key="9">
    <source>
        <dbReference type="Proteomes" id="UP000299102"/>
    </source>
</evidence>
<feature type="domain" description="Carboxylesterase type B" evidence="7">
    <location>
        <begin position="26"/>
        <end position="514"/>
    </location>
</feature>
<dbReference type="InterPro" id="IPR029058">
    <property type="entry name" value="AB_hydrolase_fold"/>
</dbReference>
<gene>
    <name evidence="8" type="ORF">EVAR_84128_1</name>
</gene>
<dbReference type="InterPro" id="IPR002018">
    <property type="entry name" value="CarbesteraseB"/>
</dbReference>
<dbReference type="Proteomes" id="UP000299102">
    <property type="component" value="Unassembled WGS sequence"/>
</dbReference>
<keyword evidence="5" id="KW-0325">Glycoprotein</keyword>
<dbReference type="OrthoDB" id="6495301at2759"/>
<evidence type="ECO:0000256" key="6">
    <source>
        <dbReference type="SAM" id="SignalP"/>
    </source>
</evidence>
<reference evidence="8 9" key="1">
    <citation type="journal article" date="2019" name="Commun. Biol.">
        <title>The bagworm genome reveals a unique fibroin gene that provides high tensile strength.</title>
        <authorList>
            <person name="Kono N."/>
            <person name="Nakamura H."/>
            <person name="Ohtoshi R."/>
            <person name="Tomita M."/>
            <person name="Numata K."/>
            <person name="Arakawa K."/>
        </authorList>
    </citation>
    <scope>NUCLEOTIDE SEQUENCE [LARGE SCALE GENOMIC DNA]</scope>
</reference>
<evidence type="ECO:0000256" key="2">
    <source>
        <dbReference type="ARBA" id="ARBA00022487"/>
    </source>
</evidence>
<name>A0A4C1V0F4_EUMVA</name>
<dbReference type="AlphaFoldDB" id="A0A4C1V0F4"/>
<accession>A0A4C1V0F4</accession>
<dbReference type="GO" id="GO:0052689">
    <property type="term" value="F:carboxylic ester hydrolase activity"/>
    <property type="evidence" value="ECO:0007669"/>
    <property type="project" value="UniProtKB-KW"/>
</dbReference>
<evidence type="ECO:0000259" key="7">
    <source>
        <dbReference type="Pfam" id="PF00135"/>
    </source>
</evidence>
<protein>
    <submittedName>
        <fullName evidence="8">Esterase FE4</fullName>
    </submittedName>
</protein>
<evidence type="ECO:0000256" key="5">
    <source>
        <dbReference type="ARBA" id="ARBA00023180"/>
    </source>
</evidence>
<sequence length="1147" mass="127436">MEMFLICLLVVSPCLLSAFGDEILDVTLPQGVVRGHKHATLDIYEFHGIHYATEPTGRDKFKAPLPAPSWEGIFDAVEGLIMCPQPPSFQSEQCLRVNVFVPVNRQDGTLKPVIVVIHGGSFVNGFGNMYLPHHLVQRGIIAVTFNYRMGSHGFLCLNTENIPGNAGLKDQLAALKWVKENIQAFGGNPDDITLAGYSAGAASAEIMMLSPAADGLFHKVILESGSGISSWAVNPNAPELAKNIAIANGASDVDDITNLENFYLSLSYQELLRLASVGELLFTPCVDVDIDNNEVIVKELPYKNLISGNYNKLPMLTGYTDAEGVLFYGYREILMAQMNEDFKYALPSHFSSYAATSEEEAVEMLKNFYFDVEVIDYDSIRNFTDYYTDGQFSYWVVESARQNALNSAPVYLYEYTYVTSEAELTGPGLGATHCAQTDLIFISFSASENYTERDLIVQNRLVTMWSDFVKFGEPVPQSSPDYWEALDAERMNYLVIGFELENKTFPIPERLQLWDKICVGLVTFEVTFASWAPACACPYHTFPRAYDLHSGRTAPARPAPLPAGSTEGLSHIRITVRYNTNRPSNDLYRDHKVCVLAPEGKLDAGTVTEIENGTDIETECGTAIRMKSVVGIVIRNSAGTRNAGTRLGLAARSFNIKYEGTHSAPLPAPSWEGIFDAVEGLIMCPQPPSFQSEQCLRVNVFVPGNRQNGALKPVLVVIHGGAFVNGFGNALLPYHVVERDIIVVTFNYRLGPHGFLCLNTENIPGNAGLKDQLVALKWIKQNIQAFGGNPDDITLGGHSAGAASAEIMMLSPAADGLFHKIILESGSGIGSWAVNPKGPELAKNIAIANGANNVDDDITNLENFYLSLSYQELLRLASVGELLFTPCVDVDIDNNEVIVKELPYKNLISGNYTKLPMLTGYTDAEGLLFYGYREILMAQMNEDFKNALPPHFASYANINEEEAVEILRNFYFEVEIIDYNSIRNFTDYYTDGEFYYWVVESARQNALNSAPVYLYEYTYVTSEAELTGPGLGATHCAQTDLIFISFRTSENYTERDLIVQDRLVTMWSNFVKFGEPVPQGSPDYWEALDAERMNYLVIGFDLENKTFPTPERLQLWDKIWLKDDTDFANTLHFHILLLSLAVIILMI</sequence>
<feature type="domain" description="Carboxylesterase type B" evidence="7">
    <location>
        <begin position="663"/>
        <end position="1116"/>
    </location>
</feature>
<dbReference type="SUPFAM" id="SSF53474">
    <property type="entry name" value="alpha/beta-Hydrolases"/>
    <property type="match status" value="2"/>
</dbReference>
<evidence type="ECO:0000256" key="3">
    <source>
        <dbReference type="ARBA" id="ARBA00022801"/>
    </source>
</evidence>
<keyword evidence="4" id="KW-1015">Disulfide bond</keyword>
<keyword evidence="2" id="KW-0719">Serine esterase</keyword>
<dbReference type="STRING" id="151549.A0A4C1V0F4"/>
<comment type="caution">
    <text evidence="8">The sequence shown here is derived from an EMBL/GenBank/DDBJ whole genome shotgun (WGS) entry which is preliminary data.</text>
</comment>
<dbReference type="EMBL" id="BGZK01000249">
    <property type="protein sequence ID" value="GBP31682.1"/>
    <property type="molecule type" value="Genomic_DNA"/>
</dbReference>
<dbReference type="InterPro" id="IPR019826">
    <property type="entry name" value="Carboxylesterase_B_AS"/>
</dbReference>
<proteinExistence type="inferred from homology"/>
<evidence type="ECO:0000256" key="1">
    <source>
        <dbReference type="ARBA" id="ARBA00005964"/>
    </source>
</evidence>
<feature type="signal peptide" evidence="6">
    <location>
        <begin position="1"/>
        <end position="20"/>
    </location>
</feature>
<organism evidence="8 9">
    <name type="scientific">Eumeta variegata</name>
    <name type="common">Bagworm moth</name>
    <name type="synonym">Eumeta japonica</name>
    <dbReference type="NCBI Taxonomy" id="151549"/>
    <lineage>
        <taxon>Eukaryota</taxon>
        <taxon>Metazoa</taxon>
        <taxon>Ecdysozoa</taxon>
        <taxon>Arthropoda</taxon>
        <taxon>Hexapoda</taxon>
        <taxon>Insecta</taxon>
        <taxon>Pterygota</taxon>
        <taxon>Neoptera</taxon>
        <taxon>Endopterygota</taxon>
        <taxon>Lepidoptera</taxon>
        <taxon>Glossata</taxon>
        <taxon>Ditrysia</taxon>
        <taxon>Tineoidea</taxon>
        <taxon>Psychidae</taxon>
        <taxon>Oiketicinae</taxon>
        <taxon>Eumeta</taxon>
    </lineage>
</organism>
<dbReference type="PANTHER" id="PTHR43142">
    <property type="entry name" value="CARBOXYLIC ESTER HYDROLASE"/>
    <property type="match status" value="1"/>
</dbReference>